<dbReference type="PANTHER" id="PTHR30105:SF2">
    <property type="entry name" value="DIVERGENT POLYSACCHARIDE DEACETYLASE SUPERFAMILY"/>
    <property type="match status" value="1"/>
</dbReference>
<dbReference type="PANTHER" id="PTHR30105">
    <property type="entry name" value="UNCHARACTERIZED YIBQ-RELATED"/>
    <property type="match status" value="1"/>
</dbReference>
<evidence type="ECO:0008006" key="4">
    <source>
        <dbReference type="Google" id="ProtNLM"/>
    </source>
</evidence>
<dbReference type="Proteomes" id="UP000033434">
    <property type="component" value="Unassembled WGS sequence"/>
</dbReference>
<proteinExistence type="predicted"/>
<comment type="caution">
    <text evidence="2">The sequence shown here is derived from an EMBL/GenBank/DDBJ whole genome shotgun (WGS) entry which is preliminary data.</text>
</comment>
<organism evidence="2 3">
    <name type="scientific">Pseudoalteromonas luteoviolacea S4054</name>
    <dbReference type="NCBI Taxonomy" id="1129367"/>
    <lineage>
        <taxon>Bacteria</taxon>
        <taxon>Pseudomonadati</taxon>
        <taxon>Pseudomonadota</taxon>
        <taxon>Gammaproteobacteria</taxon>
        <taxon>Alteromonadales</taxon>
        <taxon>Pseudoalteromonadaceae</taxon>
        <taxon>Pseudoalteromonas</taxon>
    </lineage>
</organism>
<reference evidence="2 3" key="1">
    <citation type="journal article" date="2015" name="BMC Genomics">
        <title>Genome mining reveals unlocked bioactive potential of marine Gram-negative bacteria.</title>
        <authorList>
            <person name="Machado H."/>
            <person name="Sonnenschein E.C."/>
            <person name="Melchiorsen J."/>
            <person name="Gram L."/>
        </authorList>
    </citation>
    <scope>NUCLEOTIDE SEQUENCE [LARGE SCALE GENOMIC DNA]</scope>
    <source>
        <strain evidence="2 3">S4054</strain>
    </source>
</reference>
<dbReference type="InterPro" id="IPR006837">
    <property type="entry name" value="Divergent_DAC"/>
</dbReference>
<keyword evidence="1" id="KW-0732">Signal</keyword>
<evidence type="ECO:0000313" key="3">
    <source>
        <dbReference type="Proteomes" id="UP000033434"/>
    </source>
</evidence>
<dbReference type="InterPro" id="IPR011330">
    <property type="entry name" value="Glyco_hydro/deAcase_b/a-brl"/>
</dbReference>
<dbReference type="PATRIC" id="fig|1129367.4.peg.3531"/>
<name>A0A0F6A926_9GAMM</name>
<evidence type="ECO:0000256" key="1">
    <source>
        <dbReference type="SAM" id="SignalP"/>
    </source>
</evidence>
<gene>
    <name evidence="2" type="ORF">N479_17740</name>
</gene>
<dbReference type="CDD" id="cd10936">
    <property type="entry name" value="CE4_DAC2"/>
    <property type="match status" value="1"/>
</dbReference>
<dbReference type="GO" id="GO:0005975">
    <property type="term" value="P:carbohydrate metabolic process"/>
    <property type="evidence" value="ECO:0007669"/>
    <property type="project" value="InterPro"/>
</dbReference>
<evidence type="ECO:0000313" key="2">
    <source>
        <dbReference type="EMBL" id="KKE82653.1"/>
    </source>
</evidence>
<dbReference type="SUPFAM" id="SSF88713">
    <property type="entry name" value="Glycoside hydrolase/deacetylase"/>
    <property type="match status" value="1"/>
</dbReference>
<accession>A0A0F6A926</accession>
<dbReference type="Gene3D" id="3.20.20.370">
    <property type="entry name" value="Glycoside hydrolase/deacetylase"/>
    <property type="match status" value="1"/>
</dbReference>
<dbReference type="EMBL" id="AUXW01000160">
    <property type="protein sequence ID" value="KKE82653.1"/>
    <property type="molecule type" value="Genomic_DNA"/>
</dbReference>
<feature type="signal peptide" evidence="1">
    <location>
        <begin position="1"/>
        <end position="20"/>
    </location>
</feature>
<sequence length="257" mass="29217">MRLKKIALMILWLFAFACNAKQIAIVIDDIGNHQRDLELLNLPGEVTYALLPHTPFSQHFAYQAALKKKELILHIPMQSLDNKALGPGGLTLDMQKWQLQKTLGHALSSLPHVKGVNNHMGSALTQHDEPMKWTMEVLKKRSLYFLDSRTTPYSQAQTMANLYGVNNIARHVFIDNELESSQLEIQLNQLKTIATEQGYAIGIAHPYPQTQQFLTHALRELQLQGFELVTLSTLVENKYVRLAALQKPAPHTRKRHE</sequence>
<feature type="chain" id="PRO_5002499611" description="Divergent polysaccharide deacetylase family protein" evidence="1">
    <location>
        <begin position="21"/>
        <end position="257"/>
    </location>
</feature>
<dbReference type="Pfam" id="PF04748">
    <property type="entry name" value="Polysacc_deac_2"/>
    <property type="match status" value="1"/>
</dbReference>
<dbReference type="AlphaFoldDB" id="A0A0F6A926"/>
<protein>
    <recommendedName>
        <fullName evidence="4">Divergent polysaccharide deacetylase family protein</fullName>
    </recommendedName>
</protein>
<dbReference type="PROSITE" id="PS51257">
    <property type="entry name" value="PROKAR_LIPOPROTEIN"/>
    <property type="match status" value="1"/>
</dbReference>